<accession>T0G8T0</accession>
<dbReference type="GO" id="GO:0030170">
    <property type="term" value="F:pyridoxal phosphate binding"/>
    <property type="evidence" value="ECO:0007669"/>
    <property type="project" value="InterPro"/>
</dbReference>
<dbReference type="InterPro" id="IPR015422">
    <property type="entry name" value="PyrdxlP-dep_Trfase_small"/>
</dbReference>
<proteinExistence type="inferred from homology"/>
<dbReference type="AlphaFoldDB" id="T0G8T0"/>
<dbReference type="Proteomes" id="UP000015454">
    <property type="component" value="Unassembled WGS sequence"/>
</dbReference>
<dbReference type="Gene3D" id="3.40.640.10">
    <property type="entry name" value="Type I PLP-dependent aspartate aminotransferase-like (Major domain)"/>
    <property type="match status" value="1"/>
</dbReference>
<keyword evidence="1 3" id="KW-0808">Transferase</keyword>
<dbReference type="RefSeq" id="WP_010569841.1">
    <property type="nucleotide sequence ID" value="NZ_AHMO02000011.1"/>
</dbReference>
<gene>
    <name evidence="3" type="ORF">LEP1GSC050_1417</name>
</gene>
<keyword evidence="1 3" id="KW-0032">Aminotransferase</keyword>
<dbReference type="InterPro" id="IPR004839">
    <property type="entry name" value="Aminotransferase_I/II_large"/>
</dbReference>
<feature type="domain" description="Aminotransferase class I/classII large" evidence="2">
    <location>
        <begin position="56"/>
        <end position="360"/>
    </location>
</feature>
<protein>
    <recommendedName>
        <fullName evidence="1">Aminotransferase</fullName>
        <ecNumber evidence="1">2.6.1.-</ecNumber>
    </recommendedName>
</protein>
<name>T0G8T0_9LEPT</name>
<dbReference type="GO" id="GO:0008483">
    <property type="term" value="F:transaminase activity"/>
    <property type="evidence" value="ECO:0007669"/>
    <property type="project" value="UniProtKB-KW"/>
</dbReference>
<evidence type="ECO:0000256" key="1">
    <source>
        <dbReference type="RuleBase" id="RU000481"/>
    </source>
</evidence>
<comment type="cofactor">
    <cofactor evidence="1">
        <name>pyridoxal 5'-phosphate</name>
        <dbReference type="ChEBI" id="CHEBI:597326"/>
    </cofactor>
</comment>
<dbReference type="PANTHER" id="PTHR43510">
    <property type="entry name" value="AMINOTRANSFERASE FUNCTION, HYPOTHETICAL (EUROFUNG)"/>
    <property type="match status" value="1"/>
</dbReference>
<dbReference type="InterPro" id="IPR004838">
    <property type="entry name" value="NHTrfase_class1_PyrdxlP-BS"/>
</dbReference>
<dbReference type="InterPro" id="IPR015424">
    <property type="entry name" value="PyrdxlP-dep_Trfase"/>
</dbReference>
<dbReference type="STRING" id="1049789.LEP1GSC050_1417"/>
<comment type="similarity">
    <text evidence="1">Belongs to the class-I pyridoxal-phosphate-dependent aminotransferase family.</text>
</comment>
<evidence type="ECO:0000259" key="2">
    <source>
        <dbReference type="Pfam" id="PF00155"/>
    </source>
</evidence>
<dbReference type="Pfam" id="PF00155">
    <property type="entry name" value="Aminotran_1_2"/>
    <property type="match status" value="1"/>
</dbReference>
<dbReference type="EMBL" id="AHMO02000011">
    <property type="protein sequence ID" value="EQA43229.1"/>
    <property type="molecule type" value="Genomic_DNA"/>
</dbReference>
<organism evidence="3 4">
    <name type="scientific">Leptospira broomii serovar Hurstbridge str. 5399</name>
    <dbReference type="NCBI Taxonomy" id="1049789"/>
    <lineage>
        <taxon>Bacteria</taxon>
        <taxon>Pseudomonadati</taxon>
        <taxon>Spirochaetota</taxon>
        <taxon>Spirochaetia</taxon>
        <taxon>Leptospirales</taxon>
        <taxon>Leptospiraceae</taxon>
        <taxon>Leptospira</taxon>
    </lineage>
</organism>
<reference evidence="3" key="1">
    <citation type="submission" date="2013-05" db="EMBL/GenBank/DDBJ databases">
        <authorList>
            <person name="Harkins D.M."/>
            <person name="Durkin A.S."/>
            <person name="Brinkac L.M."/>
            <person name="Haft D.H."/>
            <person name="Selengut J.D."/>
            <person name="Sanka R."/>
            <person name="DePew J."/>
            <person name="Purushe J."/>
            <person name="Hartskeerl R.A."/>
            <person name="Ahmed A."/>
            <person name="van der Linden H."/>
            <person name="Goris M.G.A."/>
            <person name="Vinetz J.M."/>
            <person name="Sutton G.G."/>
            <person name="Nierman W.C."/>
            <person name="Fouts D.E."/>
        </authorList>
    </citation>
    <scope>NUCLEOTIDE SEQUENCE [LARGE SCALE GENOMIC DNA]</scope>
    <source>
        <strain evidence="3">5399</strain>
    </source>
</reference>
<dbReference type="EC" id="2.6.1.-" evidence="1"/>
<dbReference type="PROSITE" id="PS00105">
    <property type="entry name" value="AA_TRANSFER_CLASS_1"/>
    <property type="match status" value="1"/>
</dbReference>
<evidence type="ECO:0000313" key="3">
    <source>
        <dbReference type="EMBL" id="EQA43229.1"/>
    </source>
</evidence>
<dbReference type="PANTHER" id="PTHR43510:SF1">
    <property type="entry name" value="AMINOTRANSFERASE FUNCTION, HYPOTHETICAL (EUROFUNG)"/>
    <property type="match status" value="1"/>
</dbReference>
<keyword evidence="4" id="KW-1185">Reference proteome</keyword>
<evidence type="ECO:0000313" key="4">
    <source>
        <dbReference type="Proteomes" id="UP000015454"/>
    </source>
</evidence>
<dbReference type="SUPFAM" id="SSF53383">
    <property type="entry name" value="PLP-dependent transferases"/>
    <property type="match status" value="1"/>
</dbReference>
<dbReference type="InterPro" id="IPR015421">
    <property type="entry name" value="PyrdxlP-dep_Trfase_major"/>
</dbReference>
<dbReference type="OrthoDB" id="9802328at2"/>
<comment type="caution">
    <text evidence="3">The sequence shown here is derived from an EMBL/GenBank/DDBJ whole genome shotgun (WGS) entry which is preliminary data.</text>
</comment>
<dbReference type="CDD" id="cd00609">
    <property type="entry name" value="AAT_like"/>
    <property type="match status" value="1"/>
</dbReference>
<sequence>MGLRDFFIEDRLERFRTNAPCNLGESGIRNLYLSELASLLRLDLRELGSLSLADSPNQGRVDLREEIVALYPNISPDQVLITTGTGEALFLAFCLLVEKGDTVSLFWPAFQALYEIPLFRDARLNTVSLLDRMDEAELGFGEKNIRSLFEEHPKLVILNHPHNPTGISTTESDRKTLREVNFGSKEGTWMLFDEHYRFQDGDSELGWTGIGISDRSIATGSITKCFGVMGLRIGWLVGPREFIEKARSMKDYLTHTVSPISEFLALQILRKRKELQKLIRSNLNRNITFFSECASDLPGLDTFRSPAGGIVGFPKLTKGLASKAYADMLFEKAGVFVLPGLDFETEGYIRVGFGETPERFLEGMERWRNLGSETKALLNK</sequence>
<dbReference type="Gene3D" id="3.90.1150.10">
    <property type="entry name" value="Aspartate Aminotransferase, domain 1"/>
    <property type="match status" value="1"/>
</dbReference>